<reference evidence="3 4" key="1">
    <citation type="submission" date="2019-10" db="EMBL/GenBank/DDBJ databases">
        <authorList>
            <person name="Palmer J.M."/>
        </authorList>
    </citation>
    <scope>NUCLEOTIDE SEQUENCE [LARGE SCALE GENOMIC DNA]</scope>
    <source>
        <strain evidence="3 4">TWF730</strain>
    </source>
</reference>
<dbReference type="Proteomes" id="UP001373714">
    <property type="component" value="Unassembled WGS sequence"/>
</dbReference>
<protein>
    <submittedName>
        <fullName evidence="3">Uncharacterized protein</fullName>
    </submittedName>
</protein>
<feature type="compositionally biased region" description="Acidic residues" evidence="1">
    <location>
        <begin position="175"/>
        <end position="189"/>
    </location>
</feature>
<feature type="region of interest" description="Disordered" evidence="1">
    <location>
        <begin position="172"/>
        <end position="275"/>
    </location>
</feature>
<evidence type="ECO:0000313" key="3">
    <source>
        <dbReference type="EMBL" id="KAK6346136.1"/>
    </source>
</evidence>
<keyword evidence="2" id="KW-0732">Signal</keyword>
<evidence type="ECO:0000256" key="1">
    <source>
        <dbReference type="SAM" id="MobiDB-lite"/>
    </source>
</evidence>
<feature type="chain" id="PRO_5044024246" evidence="2">
    <location>
        <begin position="20"/>
        <end position="446"/>
    </location>
</feature>
<dbReference type="EMBL" id="JAVHNS010000008">
    <property type="protein sequence ID" value="KAK6346136.1"/>
    <property type="molecule type" value="Genomic_DNA"/>
</dbReference>
<evidence type="ECO:0000256" key="2">
    <source>
        <dbReference type="SAM" id="SignalP"/>
    </source>
</evidence>
<organism evidence="3 4">
    <name type="scientific">Orbilia blumenaviensis</name>
    <dbReference type="NCBI Taxonomy" id="1796055"/>
    <lineage>
        <taxon>Eukaryota</taxon>
        <taxon>Fungi</taxon>
        <taxon>Dikarya</taxon>
        <taxon>Ascomycota</taxon>
        <taxon>Pezizomycotina</taxon>
        <taxon>Orbiliomycetes</taxon>
        <taxon>Orbiliales</taxon>
        <taxon>Orbiliaceae</taxon>
        <taxon>Orbilia</taxon>
    </lineage>
</organism>
<evidence type="ECO:0000313" key="4">
    <source>
        <dbReference type="Proteomes" id="UP001373714"/>
    </source>
</evidence>
<proteinExistence type="predicted"/>
<feature type="region of interest" description="Disordered" evidence="1">
    <location>
        <begin position="382"/>
        <end position="405"/>
    </location>
</feature>
<comment type="caution">
    <text evidence="3">The sequence shown here is derived from an EMBL/GenBank/DDBJ whole genome shotgun (WGS) entry which is preliminary data.</text>
</comment>
<gene>
    <name evidence="3" type="ORF">TWF730_010468</name>
</gene>
<name>A0AAV9UNB3_9PEZI</name>
<dbReference type="AlphaFoldDB" id="A0AAV9UNB3"/>
<feature type="signal peptide" evidence="2">
    <location>
        <begin position="1"/>
        <end position="19"/>
    </location>
</feature>
<keyword evidence="4" id="KW-1185">Reference proteome</keyword>
<accession>A0AAV9UNB3</accession>
<sequence>MQHIFFVIPLLLNLTPTNARWLEAVSLIPRIFNATSGEWHSRVLDPIVWFDRIDQEESPDYQDRAFLTGKRGDIYDCSNNVVPPGAMLNTIGYYPGDVNLELPERLNRLEIHRVEDCEDDDPYEIGLEVEDGWGGSELGMQGQNMWMYYNNFANAGSPSGDRIEEEEIYSKKDAIEEEEVPAAPEDDEFQWISREEASSKKLRKREPQAPSGSEQEEALGPDEAQSQPLPGGSFGSPVPNINPNRAPQFNWEPLTPDSGNSQRGGFEPNMANQVFGNPSFRRLDYNVAGGFGGGGEGQADWDPFDSAESKDTTSHIQFPGDGMNRNQRHQNEVPVQFRENNIDIPLENIQVPVIENFRVQDPYGLLLNGRAVPPRNAEEWLNENREKDSESDPLVGPPSLGRTLPPVGRPDLQIFVARMWPEYQLGPRTSFRFVFDPYVVHDTNIT</sequence>